<dbReference type="SUPFAM" id="SSF52499">
    <property type="entry name" value="Isochorismatase-like hydrolases"/>
    <property type="match status" value="1"/>
</dbReference>
<gene>
    <name evidence="5" type="ORF">TL16_g12867</name>
</gene>
<evidence type="ECO:0000313" key="6">
    <source>
        <dbReference type="Proteomes" id="UP001162640"/>
    </source>
</evidence>
<dbReference type="AlphaFoldDB" id="A0A9W7BX32"/>
<dbReference type="Pfam" id="PF00857">
    <property type="entry name" value="Isochorismatase"/>
    <property type="match status" value="1"/>
</dbReference>
<evidence type="ECO:0000256" key="2">
    <source>
        <dbReference type="ARBA" id="ARBA00022801"/>
    </source>
</evidence>
<proteinExistence type="inferred from homology"/>
<name>A0A9W7BX32_9STRA</name>
<reference evidence="6" key="1">
    <citation type="journal article" date="2023" name="Commun. Biol.">
        <title>Genome analysis of Parmales, the sister group of diatoms, reveals the evolutionary specialization of diatoms from phago-mixotrophs to photoautotrophs.</title>
        <authorList>
            <person name="Ban H."/>
            <person name="Sato S."/>
            <person name="Yoshikawa S."/>
            <person name="Yamada K."/>
            <person name="Nakamura Y."/>
            <person name="Ichinomiya M."/>
            <person name="Sato N."/>
            <person name="Blanc-Mathieu R."/>
            <person name="Endo H."/>
            <person name="Kuwata A."/>
            <person name="Ogata H."/>
        </authorList>
    </citation>
    <scope>NUCLEOTIDE SEQUENCE [LARGE SCALE GENOMIC DNA]</scope>
</reference>
<feature type="non-terminal residue" evidence="5">
    <location>
        <position position="1"/>
    </location>
</feature>
<keyword evidence="3" id="KW-0732">Signal</keyword>
<organism evidence="5 6">
    <name type="scientific">Triparma laevis f. inornata</name>
    <dbReference type="NCBI Taxonomy" id="1714386"/>
    <lineage>
        <taxon>Eukaryota</taxon>
        <taxon>Sar</taxon>
        <taxon>Stramenopiles</taxon>
        <taxon>Ochrophyta</taxon>
        <taxon>Bolidophyceae</taxon>
        <taxon>Parmales</taxon>
        <taxon>Triparmaceae</taxon>
        <taxon>Triparma</taxon>
    </lineage>
</organism>
<dbReference type="PANTHER" id="PTHR43540:SF16">
    <property type="entry name" value="ISOCHORISMATASE-LIKE DOMAIN-CONTAINING PROTEIN"/>
    <property type="match status" value="1"/>
</dbReference>
<dbReference type="InterPro" id="IPR036380">
    <property type="entry name" value="Isochorismatase-like_sf"/>
</dbReference>
<comment type="similarity">
    <text evidence="1">Belongs to the isochorismatase family.</text>
</comment>
<dbReference type="CDD" id="cd00431">
    <property type="entry name" value="cysteine_hydrolases"/>
    <property type="match status" value="1"/>
</dbReference>
<dbReference type="EMBL" id="BLQM01000553">
    <property type="protein sequence ID" value="GMH94298.1"/>
    <property type="molecule type" value="Genomic_DNA"/>
</dbReference>
<keyword evidence="2" id="KW-0378">Hydrolase</keyword>
<dbReference type="Gene3D" id="3.40.50.850">
    <property type="entry name" value="Isochorismatase-like"/>
    <property type="match status" value="1"/>
</dbReference>
<dbReference type="InterPro" id="IPR050272">
    <property type="entry name" value="Isochorismatase-like_hydrls"/>
</dbReference>
<feature type="non-terminal residue" evidence="5">
    <location>
        <position position="235"/>
    </location>
</feature>
<feature type="chain" id="PRO_5040876574" description="Isochorismatase-like domain-containing protein" evidence="3">
    <location>
        <begin position="20"/>
        <end position="235"/>
    </location>
</feature>
<dbReference type="Proteomes" id="UP001162640">
    <property type="component" value="Unassembled WGS sequence"/>
</dbReference>
<dbReference type="InterPro" id="IPR000868">
    <property type="entry name" value="Isochorismatase-like_dom"/>
</dbReference>
<feature type="domain" description="Isochorismatase-like" evidence="4">
    <location>
        <begin position="38"/>
        <end position="222"/>
    </location>
</feature>
<accession>A0A9W7BX32</accession>
<evidence type="ECO:0000256" key="3">
    <source>
        <dbReference type="SAM" id="SignalP"/>
    </source>
</evidence>
<protein>
    <recommendedName>
        <fullName evidence="4">Isochorismatase-like domain-containing protein</fullName>
    </recommendedName>
</protein>
<dbReference type="PANTHER" id="PTHR43540">
    <property type="entry name" value="PEROXYUREIDOACRYLATE/UREIDOACRYLATE AMIDOHYDROLASE-RELATED"/>
    <property type="match status" value="1"/>
</dbReference>
<comment type="caution">
    <text evidence="5">The sequence shown here is derived from an EMBL/GenBank/DDBJ whole genome shotgun (WGS) entry which is preliminary data.</text>
</comment>
<evidence type="ECO:0000256" key="1">
    <source>
        <dbReference type="ARBA" id="ARBA00006336"/>
    </source>
</evidence>
<feature type="signal peptide" evidence="3">
    <location>
        <begin position="1"/>
        <end position="19"/>
    </location>
</feature>
<evidence type="ECO:0000313" key="5">
    <source>
        <dbReference type="EMBL" id="GMH94298.1"/>
    </source>
</evidence>
<sequence>MKLALVAILGATLPVAVKAFTVLRPFGLSRSQLKATDTAIVCIEYQNEFTTEGGKLHDAVKDCMASTNMMDNTLKTVKSAREAGAKIVHVPISFAKGHGAISGSYGILAGVKEGLAFEAESWGAEICDEMAPADGDIVVGGKTGLCGFASTNLDMVLRQNGITKIALCGFLTNCCVESSMRSAYELGYDVTTLTDCVAATSIEAQDATIEHNFGMFSNPMSSSEFIETMKVPQIA</sequence>
<evidence type="ECO:0000259" key="4">
    <source>
        <dbReference type="Pfam" id="PF00857"/>
    </source>
</evidence>
<dbReference type="GO" id="GO:0016787">
    <property type="term" value="F:hydrolase activity"/>
    <property type="evidence" value="ECO:0007669"/>
    <property type="project" value="UniProtKB-KW"/>
</dbReference>